<evidence type="ECO:0000313" key="7">
    <source>
        <dbReference type="EMBL" id="WBM80750.1"/>
    </source>
</evidence>
<dbReference type="Gene3D" id="1.10.357.10">
    <property type="entry name" value="Tetracycline Repressor, domain 2"/>
    <property type="match status" value="1"/>
</dbReference>
<keyword evidence="8" id="KW-1185">Reference proteome</keyword>
<dbReference type="InterPro" id="IPR050109">
    <property type="entry name" value="HTH-type_TetR-like_transc_reg"/>
</dbReference>
<dbReference type="Pfam" id="PF00440">
    <property type="entry name" value="TetR_N"/>
    <property type="match status" value="1"/>
</dbReference>
<dbReference type="EMBL" id="CP075584">
    <property type="protein sequence ID" value="WBM80750.1"/>
    <property type="molecule type" value="Genomic_DNA"/>
</dbReference>
<feature type="compositionally biased region" description="Basic and acidic residues" evidence="5">
    <location>
        <begin position="26"/>
        <end position="36"/>
    </location>
</feature>
<organism evidence="7 8">
    <name type="scientific">Cryobacterium breve</name>
    <dbReference type="NCBI Taxonomy" id="1259258"/>
    <lineage>
        <taxon>Bacteria</taxon>
        <taxon>Bacillati</taxon>
        <taxon>Actinomycetota</taxon>
        <taxon>Actinomycetes</taxon>
        <taxon>Micrococcales</taxon>
        <taxon>Microbacteriaceae</taxon>
        <taxon>Cryobacterium</taxon>
    </lineage>
</organism>
<evidence type="ECO:0000259" key="6">
    <source>
        <dbReference type="PROSITE" id="PS50977"/>
    </source>
</evidence>
<keyword evidence="1" id="KW-0805">Transcription regulation</keyword>
<dbReference type="InterPro" id="IPR001647">
    <property type="entry name" value="HTH_TetR"/>
</dbReference>
<name>A0ABY7NGQ2_9MICO</name>
<proteinExistence type="predicted"/>
<feature type="compositionally biased region" description="Low complexity" evidence="5">
    <location>
        <begin position="9"/>
        <end position="25"/>
    </location>
</feature>
<dbReference type="SUPFAM" id="SSF46689">
    <property type="entry name" value="Homeodomain-like"/>
    <property type="match status" value="1"/>
</dbReference>
<gene>
    <name evidence="7" type="ORF">KIV56_05140</name>
</gene>
<feature type="domain" description="HTH tetR-type" evidence="6">
    <location>
        <begin position="33"/>
        <end position="93"/>
    </location>
</feature>
<sequence length="241" mass="25994">MRVPDEGHTPVVDAAADATVGTATPGRRERNKRDKQSRILAAAEDLFADRGYASVTTQDIADRADVAAGTLFRYATSKPELLLMVFNEEWRRALNPSRRDAAAADAPVTPTDAIMDLLLPLLRSAARHPENTAYYQREILCGEPTGAYRIEALELADGLEAAIATVLGGYGRPAAEGPERLRPGVDPALAARSIFSLLNLALIRCGLGREPMENLPDALRSEIDLVLHGIVERVPAHPAEA</sequence>
<evidence type="ECO:0000256" key="3">
    <source>
        <dbReference type="ARBA" id="ARBA00023163"/>
    </source>
</evidence>
<keyword evidence="2 4" id="KW-0238">DNA-binding</keyword>
<evidence type="ECO:0000256" key="2">
    <source>
        <dbReference type="ARBA" id="ARBA00023125"/>
    </source>
</evidence>
<evidence type="ECO:0000256" key="5">
    <source>
        <dbReference type="SAM" id="MobiDB-lite"/>
    </source>
</evidence>
<feature type="region of interest" description="Disordered" evidence="5">
    <location>
        <begin position="1"/>
        <end position="36"/>
    </location>
</feature>
<protein>
    <submittedName>
        <fullName evidence="7">TetR/AcrR family transcriptional regulator</fullName>
    </submittedName>
</protein>
<evidence type="ECO:0000256" key="1">
    <source>
        <dbReference type="ARBA" id="ARBA00023015"/>
    </source>
</evidence>
<feature type="DNA-binding region" description="H-T-H motif" evidence="4">
    <location>
        <begin position="56"/>
        <end position="75"/>
    </location>
</feature>
<dbReference type="InterPro" id="IPR009057">
    <property type="entry name" value="Homeodomain-like_sf"/>
</dbReference>
<dbReference type="RefSeq" id="WP_281535436.1">
    <property type="nucleotide sequence ID" value="NZ_CP075584.1"/>
</dbReference>
<dbReference type="PRINTS" id="PR00455">
    <property type="entry name" value="HTHTETR"/>
</dbReference>
<dbReference type="PROSITE" id="PS50977">
    <property type="entry name" value="HTH_TETR_2"/>
    <property type="match status" value="1"/>
</dbReference>
<dbReference type="PANTHER" id="PTHR30055">
    <property type="entry name" value="HTH-TYPE TRANSCRIPTIONAL REGULATOR RUTR"/>
    <property type="match status" value="1"/>
</dbReference>
<evidence type="ECO:0000256" key="4">
    <source>
        <dbReference type="PROSITE-ProRule" id="PRU00335"/>
    </source>
</evidence>
<evidence type="ECO:0000313" key="8">
    <source>
        <dbReference type="Proteomes" id="UP001212421"/>
    </source>
</evidence>
<dbReference type="Proteomes" id="UP001212421">
    <property type="component" value="Chromosome"/>
</dbReference>
<dbReference type="PANTHER" id="PTHR30055:SF234">
    <property type="entry name" value="HTH-TYPE TRANSCRIPTIONAL REGULATOR BETI"/>
    <property type="match status" value="1"/>
</dbReference>
<keyword evidence="3" id="KW-0804">Transcription</keyword>
<reference evidence="7 8" key="1">
    <citation type="submission" date="2021-05" db="EMBL/GenBank/DDBJ databases">
        <authorList>
            <person name="Kumar R."/>
            <person name="Kumar A."/>
            <person name="Mukhia S."/>
        </authorList>
    </citation>
    <scope>NUCLEOTIDE SEQUENCE [LARGE SCALE GENOMIC DNA]</scope>
    <source>
        <strain evidence="7 8">ERMR7:08</strain>
    </source>
</reference>
<accession>A0ABY7NGQ2</accession>